<gene>
    <name evidence="2" type="ORF">H8S19_05580</name>
</gene>
<evidence type="ECO:0000313" key="3">
    <source>
        <dbReference type="Proteomes" id="UP000653904"/>
    </source>
</evidence>
<dbReference type="Proteomes" id="UP000653904">
    <property type="component" value="Unassembled WGS sequence"/>
</dbReference>
<name>A0AAW3X2Z5_9CLOT</name>
<keyword evidence="1" id="KW-0472">Membrane</keyword>
<keyword evidence="1" id="KW-1133">Transmembrane helix</keyword>
<keyword evidence="1" id="KW-0812">Transmembrane</keyword>
<evidence type="ECO:0000313" key="2">
    <source>
        <dbReference type="EMBL" id="MBC5656544.1"/>
    </source>
</evidence>
<keyword evidence="3" id="KW-1185">Reference proteome</keyword>
<protein>
    <submittedName>
        <fullName evidence="2">Uncharacterized protein</fullName>
    </submittedName>
</protein>
<proteinExistence type="predicted"/>
<comment type="caution">
    <text evidence="2">The sequence shown here is derived from an EMBL/GenBank/DDBJ whole genome shotgun (WGS) entry which is preliminary data.</text>
</comment>
<evidence type="ECO:0000256" key="1">
    <source>
        <dbReference type="SAM" id="Phobius"/>
    </source>
</evidence>
<sequence length="454" mass="53825">MNQDDFFENETLGTAFLFIPMDLDHETAEQKMGCETFREELEKGDAWKLKDDKDSNRYIYRYITDKMDLGNKADCLYLHYCLADEAARKRGWGEAGRLYRIKDTDIRFQIQTVHLFTFKTEIKIAAIQLEFAKDAPLYIAEGLYYLKKVHQEMLIPDAQMEETETILEAVRGLFPPCLKEKLRFFPYLNEGMERANTMSLAFEPEREKWKEHLYFLKNAYRTEGFFYNEWMDQENETLFTSGDYVWGVTGENLACLVLQKTEHVTKRFQKRFQEEYLLTYILLLHRKFDLYKIMTDFGIGEQNDLQTLKSYQKHLNIYRTDYEYERITEVPQYHNLYKKIEERMELTALFDDVMEPVSELSSMQMEWAEEVRAEQEGKMERALAALSFLAIFSALIDGCDYLQTLIEDFMGEGHLNIIVPLHVLCSFIILFVGIRALMNFRGVIFKKRKKNNSK</sequence>
<dbReference type="EMBL" id="JACOOW010000006">
    <property type="protein sequence ID" value="MBC5656544.1"/>
    <property type="molecule type" value="Genomic_DNA"/>
</dbReference>
<reference evidence="2 3" key="1">
    <citation type="submission" date="2020-08" db="EMBL/GenBank/DDBJ databases">
        <title>Genome public.</title>
        <authorList>
            <person name="Liu C."/>
            <person name="Sun Q."/>
        </authorList>
    </citation>
    <scope>NUCLEOTIDE SEQUENCE [LARGE SCALE GENOMIC DNA]</scope>
    <source>
        <strain evidence="2 3">BX14</strain>
    </source>
</reference>
<accession>A0AAW3X2Z5</accession>
<dbReference type="RefSeq" id="WP_186854866.1">
    <property type="nucleotide sequence ID" value="NZ_JACOOW010000006.1"/>
</dbReference>
<organism evidence="2 3">
    <name type="scientific">Clostridium segne</name>
    <dbReference type="NCBI Taxonomy" id="2763038"/>
    <lineage>
        <taxon>Bacteria</taxon>
        <taxon>Bacillati</taxon>
        <taxon>Bacillota</taxon>
        <taxon>Clostridia</taxon>
        <taxon>Eubacteriales</taxon>
        <taxon>Clostridiaceae</taxon>
        <taxon>Clostridium</taxon>
    </lineage>
</organism>
<dbReference type="AlphaFoldDB" id="A0AAW3X2Z5"/>
<feature type="transmembrane region" description="Helical" evidence="1">
    <location>
        <begin position="415"/>
        <end position="438"/>
    </location>
</feature>